<dbReference type="GO" id="GO:0005975">
    <property type="term" value="P:carbohydrate metabolic process"/>
    <property type="evidence" value="ECO:0007669"/>
    <property type="project" value="InterPro"/>
</dbReference>
<gene>
    <name evidence="2" type="ORF">SAMN04487940_107115</name>
</gene>
<organism evidence="2 3">
    <name type="scientific">Marinovum algicola</name>
    <dbReference type="NCBI Taxonomy" id="42444"/>
    <lineage>
        <taxon>Bacteria</taxon>
        <taxon>Pseudomonadati</taxon>
        <taxon>Pseudomonadota</taxon>
        <taxon>Alphaproteobacteria</taxon>
        <taxon>Rhodobacterales</taxon>
        <taxon>Roseobacteraceae</taxon>
        <taxon>Marinovum</taxon>
    </lineage>
</organism>
<dbReference type="InterPro" id="IPR006837">
    <property type="entry name" value="Divergent_DAC"/>
</dbReference>
<keyword evidence="3" id="KW-1185">Reference proteome</keyword>
<dbReference type="InterPro" id="IPR011330">
    <property type="entry name" value="Glyco_hydro/deAcase_b/a-brl"/>
</dbReference>
<dbReference type="CDD" id="cd10936">
    <property type="entry name" value="CE4_DAC2"/>
    <property type="match status" value="1"/>
</dbReference>
<feature type="compositionally biased region" description="Basic and acidic residues" evidence="1">
    <location>
        <begin position="305"/>
        <end position="315"/>
    </location>
</feature>
<protein>
    <submittedName>
        <fullName evidence="2">Uncharacterized conserved protein YibQ, putative polysaccharide deacetylase 2 family</fullName>
    </submittedName>
</protein>
<dbReference type="Proteomes" id="UP000182932">
    <property type="component" value="Unassembled WGS sequence"/>
</dbReference>
<dbReference type="EMBL" id="FNYY01000007">
    <property type="protein sequence ID" value="SEJ56765.1"/>
    <property type="molecule type" value="Genomic_DNA"/>
</dbReference>
<proteinExistence type="predicted"/>
<comment type="caution">
    <text evidence="2">The sequence shown here is derived from an EMBL/GenBank/DDBJ whole genome shotgun (WGS) entry which is preliminary data.</text>
</comment>
<feature type="compositionally biased region" description="Low complexity" evidence="1">
    <location>
        <begin position="198"/>
        <end position="227"/>
    </location>
</feature>
<dbReference type="GeneID" id="80818594"/>
<evidence type="ECO:0000313" key="3">
    <source>
        <dbReference type="Proteomes" id="UP000182932"/>
    </source>
</evidence>
<dbReference type="SUPFAM" id="SSF88713">
    <property type="entry name" value="Glycoside hydrolase/deacetylase"/>
    <property type="match status" value="1"/>
</dbReference>
<name>A0A975WAG7_9RHOB</name>
<dbReference type="Pfam" id="PF04748">
    <property type="entry name" value="Polysacc_deac_2"/>
    <property type="match status" value="1"/>
</dbReference>
<dbReference type="Gene3D" id="3.20.20.370">
    <property type="entry name" value="Glycoside hydrolase/deacetylase"/>
    <property type="match status" value="1"/>
</dbReference>
<accession>A0A975WAG7</accession>
<feature type="compositionally biased region" description="Low complexity" evidence="1">
    <location>
        <begin position="146"/>
        <end position="186"/>
    </location>
</feature>
<evidence type="ECO:0000313" key="2">
    <source>
        <dbReference type="EMBL" id="SEJ56765.1"/>
    </source>
</evidence>
<feature type="region of interest" description="Disordered" evidence="1">
    <location>
        <begin position="285"/>
        <end position="322"/>
    </location>
</feature>
<sequence length="578" mass="57537">MAQNFVAGALAGLVVAGIGAGTVSVLMGPVLSPSPDVAVVPAAGTPPPAAAPDALPRAGTGDGSSPQAASPGIPEPDSGAEEARGLADTASTGRPETGDVADLGPGPDGEGAGEVVARGVSPVQPGTPGTPPARPEADELSISNNPAQPAAPAVTEAAPRLGSAEPEAGAGPVAPEAEAPVGASEADPARARAEAEADGSIAPGAPAAAPEAADDTPMTAAAPDSTDLPAPPAAEPEAPQTAAAPQAPGGEQARPSPVVVPEEPPAVIALAPEPAVTEDLAPVAPAAEEAVRDSRPARPQVSSLIERDAGEDGRPDIGTPATTLTDRATGVIVGRLPTLDTPPETGAAAAPRRPVEAFAVPAEVDSDKPLMSIVLIDDGSTPMGLEALEAFPYPITFAVDTAWQGAAEAMRRYRDAGFEVMALANLPAGARPQDAEISLGSALSAVPEAVAVLEGDAGGLQESREVSDQVARILADSGHGLVLYPQGLNTGQAIAARAGVPAATLFRDFDSKGQTATVIRRFLDQAAFKAGQEGSVIMLGRLRPETISALLIWGLQDRASRVAFVPVTRVLLPEGADS</sequence>
<dbReference type="RefSeq" id="WP_139211343.1">
    <property type="nucleotide sequence ID" value="NZ_FNYY01000007.1"/>
</dbReference>
<feature type="compositionally biased region" description="Low complexity" evidence="1">
    <location>
        <begin position="235"/>
        <end position="259"/>
    </location>
</feature>
<reference evidence="2 3" key="1">
    <citation type="submission" date="2016-10" db="EMBL/GenBank/DDBJ databases">
        <authorList>
            <person name="Varghese N."/>
            <person name="Submissions S."/>
        </authorList>
    </citation>
    <scope>NUCLEOTIDE SEQUENCE [LARGE SCALE GENOMIC DNA]</scope>
    <source>
        <strain evidence="2 3">FF3</strain>
    </source>
</reference>
<dbReference type="AlphaFoldDB" id="A0A975WAG7"/>
<feature type="region of interest" description="Disordered" evidence="1">
    <location>
        <begin position="42"/>
        <end position="259"/>
    </location>
</feature>
<evidence type="ECO:0000256" key="1">
    <source>
        <dbReference type="SAM" id="MobiDB-lite"/>
    </source>
</evidence>